<evidence type="ECO:0000256" key="3">
    <source>
        <dbReference type="ARBA" id="ARBA00022448"/>
    </source>
</evidence>
<feature type="transmembrane region" description="Helical" evidence="12">
    <location>
        <begin position="12"/>
        <end position="40"/>
    </location>
</feature>
<keyword evidence="6 12" id="KW-0812">Transmembrane</keyword>
<keyword evidence="3" id="KW-0813">Transport</keyword>
<dbReference type="PANTHER" id="PTHR43141:SF5">
    <property type="entry name" value="CYTOCHROME BD-I UBIQUINOL OXIDASE SUBUNIT 2"/>
    <property type="match status" value="1"/>
</dbReference>
<dbReference type="PANTHER" id="PTHR43141">
    <property type="entry name" value="CYTOCHROME BD2 SUBUNIT II"/>
    <property type="match status" value="1"/>
</dbReference>
<sequence>MFEYEVLRFIWWVLVGVLLIGFAVTDGFDMGVGILVRIIGKTDTERRIMINSIAPHWDGNQVWLITAGGALFAAWPMVYAAAFSGFYVAMILVLAALFFRPVGFDYRSKLENSRWRNMWDWGIFVGSFVPALVFGVAFGNLLQGVPFHIDEYLRLFYTGNFFQLLNPFALVAGIVSLTMLLAQGATYLQMRTTAEIHLRARAAAQISALVMAVCFLLAGIWLVKGIDGFVVTSVLDTAAESNPLRKEVAHQAGAWLINYNKYPILWALPALGVILPLFTILFSRLEKGALAFLTSSLTIACVILTAGVTMFPFVMPSSTVPNVSLTMWDATSSLLTLKVMTIVAIIFVPIVLAYTIWSYYKMFGRLDKNFIDKNKHSLY</sequence>
<name>A0ABV6EKK5_9GAMM</name>
<evidence type="ECO:0000256" key="11">
    <source>
        <dbReference type="ARBA" id="ARBA00023136"/>
    </source>
</evidence>
<keyword evidence="5" id="KW-0349">Heme</keyword>
<evidence type="ECO:0000313" key="13">
    <source>
        <dbReference type="EMBL" id="MFC0229522.1"/>
    </source>
</evidence>
<evidence type="ECO:0000256" key="4">
    <source>
        <dbReference type="ARBA" id="ARBA00022475"/>
    </source>
</evidence>
<evidence type="ECO:0000256" key="9">
    <source>
        <dbReference type="ARBA" id="ARBA00022989"/>
    </source>
</evidence>
<feature type="transmembrane region" description="Helical" evidence="12">
    <location>
        <begin position="335"/>
        <end position="360"/>
    </location>
</feature>
<dbReference type="Proteomes" id="UP001589792">
    <property type="component" value="Unassembled WGS sequence"/>
</dbReference>
<evidence type="ECO:0000256" key="12">
    <source>
        <dbReference type="SAM" id="Phobius"/>
    </source>
</evidence>
<comment type="subcellular location">
    <subcellularLocation>
        <location evidence="1">Cell membrane</location>
        <topology evidence="1">Multi-pass membrane protein</topology>
    </subcellularLocation>
</comment>
<comment type="caution">
    <text evidence="13">The sequence shown here is derived from an EMBL/GenBank/DDBJ whole genome shotgun (WGS) entry which is preliminary data.</text>
</comment>
<feature type="transmembrane region" description="Helical" evidence="12">
    <location>
        <begin position="202"/>
        <end position="223"/>
    </location>
</feature>
<keyword evidence="10" id="KW-0408">Iron</keyword>
<evidence type="ECO:0000313" key="14">
    <source>
        <dbReference type="Proteomes" id="UP001589792"/>
    </source>
</evidence>
<dbReference type="EMBL" id="JBHLXG010000038">
    <property type="protein sequence ID" value="MFC0229522.1"/>
    <property type="molecule type" value="Genomic_DNA"/>
</dbReference>
<evidence type="ECO:0000256" key="1">
    <source>
        <dbReference type="ARBA" id="ARBA00004651"/>
    </source>
</evidence>
<keyword evidence="8" id="KW-0249">Electron transport</keyword>
<feature type="transmembrane region" description="Helical" evidence="12">
    <location>
        <begin position="118"/>
        <end position="141"/>
    </location>
</feature>
<evidence type="ECO:0000256" key="6">
    <source>
        <dbReference type="ARBA" id="ARBA00022692"/>
    </source>
</evidence>
<feature type="transmembrane region" description="Helical" evidence="12">
    <location>
        <begin position="86"/>
        <end position="106"/>
    </location>
</feature>
<organism evidence="13 14">
    <name type="scientific">Serratia aquatilis</name>
    <dbReference type="NCBI Taxonomy" id="1737515"/>
    <lineage>
        <taxon>Bacteria</taxon>
        <taxon>Pseudomonadati</taxon>
        <taxon>Pseudomonadota</taxon>
        <taxon>Gammaproteobacteria</taxon>
        <taxon>Enterobacterales</taxon>
        <taxon>Yersiniaceae</taxon>
        <taxon>Serratia</taxon>
    </lineage>
</organism>
<keyword evidence="11 12" id="KW-0472">Membrane</keyword>
<keyword evidence="9 12" id="KW-1133">Transmembrane helix</keyword>
<reference evidence="13 14" key="1">
    <citation type="submission" date="2024-09" db="EMBL/GenBank/DDBJ databases">
        <authorList>
            <person name="Sun Q."/>
            <person name="Mori K."/>
        </authorList>
    </citation>
    <scope>NUCLEOTIDE SEQUENCE [LARGE SCALE GENOMIC DNA]</scope>
    <source>
        <strain evidence="13 14">CCM 8626</strain>
    </source>
</reference>
<evidence type="ECO:0000256" key="8">
    <source>
        <dbReference type="ARBA" id="ARBA00022982"/>
    </source>
</evidence>
<evidence type="ECO:0000256" key="7">
    <source>
        <dbReference type="ARBA" id="ARBA00022723"/>
    </source>
</evidence>
<keyword evidence="14" id="KW-1185">Reference proteome</keyword>
<accession>A0ABV6EKK5</accession>
<feature type="transmembrane region" description="Helical" evidence="12">
    <location>
        <begin position="264"/>
        <end position="282"/>
    </location>
</feature>
<comment type="similarity">
    <text evidence="2">Belongs to the cytochrome ubiquinol oxidase subunit 2 family.</text>
</comment>
<evidence type="ECO:0000256" key="2">
    <source>
        <dbReference type="ARBA" id="ARBA00007543"/>
    </source>
</evidence>
<dbReference type="PIRSF" id="PIRSF000267">
    <property type="entry name" value="Cyt_oxidse_sub2"/>
    <property type="match status" value="1"/>
</dbReference>
<feature type="transmembrane region" description="Helical" evidence="12">
    <location>
        <begin position="161"/>
        <end position="182"/>
    </location>
</feature>
<dbReference type="NCBIfam" id="TIGR00203">
    <property type="entry name" value="cydB"/>
    <property type="match status" value="1"/>
</dbReference>
<dbReference type="Pfam" id="PF02322">
    <property type="entry name" value="Cyt_bd_oxida_II"/>
    <property type="match status" value="1"/>
</dbReference>
<dbReference type="RefSeq" id="WP_380680929.1">
    <property type="nucleotide sequence ID" value="NZ_CP173186.1"/>
</dbReference>
<keyword evidence="7" id="KW-0479">Metal-binding</keyword>
<evidence type="ECO:0000256" key="5">
    <source>
        <dbReference type="ARBA" id="ARBA00022617"/>
    </source>
</evidence>
<evidence type="ECO:0000256" key="10">
    <source>
        <dbReference type="ARBA" id="ARBA00023004"/>
    </source>
</evidence>
<dbReference type="InterPro" id="IPR003317">
    <property type="entry name" value="Cyt-d_oxidase_su2"/>
</dbReference>
<feature type="transmembrane region" description="Helical" evidence="12">
    <location>
        <begin position="289"/>
        <end position="315"/>
    </location>
</feature>
<protein>
    <submittedName>
        <fullName evidence="13">Cytochrome d ubiquinol oxidase subunit II</fullName>
    </submittedName>
</protein>
<gene>
    <name evidence="13" type="primary">cydB</name>
    <name evidence="13" type="ORF">ACFFJ3_24040</name>
</gene>
<keyword evidence="4" id="KW-1003">Cell membrane</keyword>
<proteinExistence type="inferred from homology"/>